<dbReference type="SUPFAM" id="SSF103481">
    <property type="entry name" value="Multidrug resistance efflux transporter EmrE"/>
    <property type="match status" value="2"/>
</dbReference>
<comment type="subcellular location">
    <subcellularLocation>
        <location evidence="1">Cell membrane</location>
        <topology evidence="1">Multi-pass membrane protein</topology>
    </subcellularLocation>
</comment>
<evidence type="ECO:0000256" key="5">
    <source>
        <dbReference type="ARBA" id="ARBA00022989"/>
    </source>
</evidence>
<evidence type="ECO:0000256" key="3">
    <source>
        <dbReference type="ARBA" id="ARBA00022475"/>
    </source>
</evidence>
<protein>
    <submittedName>
        <fullName evidence="9">Drug/metabolite transporter (DMT)-like permease</fullName>
    </submittedName>
</protein>
<keyword evidence="6 7" id="KW-0472">Membrane</keyword>
<feature type="transmembrane region" description="Helical" evidence="7">
    <location>
        <begin position="219"/>
        <end position="240"/>
    </location>
</feature>
<dbReference type="PANTHER" id="PTHR32322:SF18">
    <property type="entry name" value="S-ADENOSYLMETHIONINE_S-ADENOSYLHOMOCYSTEINE TRANSPORTER"/>
    <property type="match status" value="1"/>
</dbReference>
<dbReference type="PANTHER" id="PTHR32322">
    <property type="entry name" value="INNER MEMBRANE TRANSPORTER"/>
    <property type="match status" value="1"/>
</dbReference>
<feature type="transmembrane region" description="Helical" evidence="7">
    <location>
        <begin position="159"/>
        <end position="175"/>
    </location>
</feature>
<sequence>MQKTRRIGLLMIISGATLWGISGPMIQWLFQKTELTSSDYLIFRLLLAGLFILVFLLFKGDNIFAIWKHPSHRIHLVIFAVLGMLGAQYAFVETVRISNAVTATLFQFLGPVLIPIYIAIKDKKLPTPMKVLAVITAFIGTFFLITNGSVENLVLSDNAVVWGILTALGFTFYTLQPVNLIKKWGTMVVVGWGLLIGGIVLLLINPINDYQKLTESITFSTMTMFLLIILSGTFSFLLYIGSLKYLSATETGILSSIEPLVAGILTVTWLNESFGGYQLIGGGFIILAVILLTVPEKEIEKGVVASERVS</sequence>
<dbReference type="InterPro" id="IPR050638">
    <property type="entry name" value="AA-Vitamin_Transporters"/>
</dbReference>
<keyword evidence="5 7" id="KW-1133">Transmembrane helix</keyword>
<feature type="domain" description="EamA" evidence="8">
    <location>
        <begin position="159"/>
        <end position="293"/>
    </location>
</feature>
<evidence type="ECO:0000256" key="2">
    <source>
        <dbReference type="ARBA" id="ARBA00007362"/>
    </source>
</evidence>
<feature type="transmembrane region" description="Helical" evidence="7">
    <location>
        <begin position="252"/>
        <end position="270"/>
    </location>
</feature>
<feature type="transmembrane region" description="Helical" evidence="7">
    <location>
        <begin position="74"/>
        <end position="91"/>
    </location>
</feature>
<evidence type="ECO:0000256" key="4">
    <source>
        <dbReference type="ARBA" id="ARBA00022692"/>
    </source>
</evidence>
<name>A0ABS2NJC0_9BACI</name>
<evidence type="ECO:0000256" key="6">
    <source>
        <dbReference type="ARBA" id="ARBA00023136"/>
    </source>
</evidence>
<dbReference type="EMBL" id="JAFBDZ010000006">
    <property type="protein sequence ID" value="MBM7587905.1"/>
    <property type="molecule type" value="Genomic_DNA"/>
</dbReference>
<keyword evidence="10" id="KW-1185">Reference proteome</keyword>
<evidence type="ECO:0000313" key="10">
    <source>
        <dbReference type="Proteomes" id="UP001646157"/>
    </source>
</evidence>
<accession>A0ABS2NJC0</accession>
<comment type="caution">
    <text evidence="9">The sequence shown here is derived from an EMBL/GenBank/DDBJ whole genome shotgun (WGS) entry which is preliminary data.</text>
</comment>
<keyword evidence="4 7" id="KW-0812">Transmembrane</keyword>
<feature type="domain" description="EamA" evidence="8">
    <location>
        <begin position="7"/>
        <end position="145"/>
    </location>
</feature>
<feature type="transmembrane region" description="Helical" evidence="7">
    <location>
        <begin position="7"/>
        <end position="29"/>
    </location>
</feature>
<reference evidence="9 10" key="1">
    <citation type="submission" date="2021-01" db="EMBL/GenBank/DDBJ databases">
        <title>Genomic Encyclopedia of Type Strains, Phase IV (KMG-IV): sequencing the most valuable type-strain genomes for metagenomic binning, comparative biology and taxonomic classification.</title>
        <authorList>
            <person name="Goeker M."/>
        </authorList>
    </citation>
    <scope>NUCLEOTIDE SEQUENCE [LARGE SCALE GENOMIC DNA]</scope>
    <source>
        <strain evidence="9 10">DSM 24834</strain>
    </source>
</reference>
<proteinExistence type="inferred from homology"/>
<evidence type="ECO:0000313" key="9">
    <source>
        <dbReference type="EMBL" id="MBM7587905.1"/>
    </source>
</evidence>
<dbReference type="RefSeq" id="WP_205175083.1">
    <property type="nucleotide sequence ID" value="NZ_JAFBDZ010000006.1"/>
</dbReference>
<feature type="transmembrane region" description="Helical" evidence="7">
    <location>
        <begin position="276"/>
        <end position="294"/>
    </location>
</feature>
<evidence type="ECO:0000256" key="1">
    <source>
        <dbReference type="ARBA" id="ARBA00004651"/>
    </source>
</evidence>
<evidence type="ECO:0000259" key="8">
    <source>
        <dbReference type="Pfam" id="PF00892"/>
    </source>
</evidence>
<gene>
    <name evidence="9" type="ORF">JOC86_004480</name>
</gene>
<dbReference type="InterPro" id="IPR000620">
    <property type="entry name" value="EamA_dom"/>
</dbReference>
<dbReference type="Pfam" id="PF00892">
    <property type="entry name" value="EamA"/>
    <property type="match status" value="2"/>
</dbReference>
<evidence type="ECO:0000256" key="7">
    <source>
        <dbReference type="SAM" id="Phobius"/>
    </source>
</evidence>
<comment type="similarity">
    <text evidence="2">Belongs to the EamA transporter family.</text>
</comment>
<organism evidence="9 10">
    <name type="scientific">Rossellomorea pakistanensis</name>
    <dbReference type="NCBI Taxonomy" id="992288"/>
    <lineage>
        <taxon>Bacteria</taxon>
        <taxon>Bacillati</taxon>
        <taxon>Bacillota</taxon>
        <taxon>Bacilli</taxon>
        <taxon>Bacillales</taxon>
        <taxon>Bacillaceae</taxon>
        <taxon>Rossellomorea</taxon>
    </lineage>
</organism>
<keyword evidence="3" id="KW-1003">Cell membrane</keyword>
<feature type="transmembrane region" description="Helical" evidence="7">
    <location>
        <begin position="97"/>
        <end position="119"/>
    </location>
</feature>
<feature type="transmembrane region" description="Helical" evidence="7">
    <location>
        <begin position="131"/>
        <end position="147"/>
    </location>
</feature>
<feature type="transmembrane region" description="Helical" evidence="7">
    <location>
        <begin position="41"/>
        <end position="58"/>
    </location>
</feature>
<dbReference type="InterPro" id="IPR037185">
    <property type="entry name" value="EmrE-like"/>
</dbReference>
<feature type="transmembrane region" description="Helical" evidence="7">
    <location>
        <begin position="187"/>
        <end position="207"/>
    </location>
</feature>
<dbReference type="Proteomes" id="UP001646157">
    <property type="component" value="Unassembled WGS sequence"/>
</dbReference>